<evidence type="ECO:0008006" key="3">
    <source>
        <dbReference type="Google" id="ProtNLM"/>
    </source>
</evidence>
<accession>A0AAD7FT75</accession>
<dbReference type="Gene3D" id="3.80.10.10">
    <property type="entry name" value="Ribonuclease Inhibitor"/>
    <property type="match status" value="1"/>
</dbReference>
<sequence>MECFSLPPEIWLHIHRLAAPPSLLMTAHSEEFRFLSSQNPFDAFSSQDLLSFVLVSRSWNNLARELLYENIAVPLQAGRCDTLRSALEHGAADLVRSIRLTANRADQNTAILALCPRVQVVCQPDADRMTRLFSQSPAISLPTFEFLKHVYWTESIMTSELLRLLLAAAPNIEHLFLQPPSYLGLPEEDALTLPALPHLRRLEFPGFIEHPGVQLLDLNQLTRLNCASRLEFPPLPALETLNLTGPHQGIDLSLLFARCPRLRELTYDVWSSVIAPSPNHPPHAALDELRLHSSVTADVYNWRPIKEHFNIFVSPMFPHVRRLVLEGAWTEIVHDRRFTPFRDGLYARGCRLEFPEGVVLGRT</sequence>
<dbReference type="InterPro" id="IPR032675">
    <property type="entry name" value="LRR_dom_sf"/>
</dbReference>
<evidence type="ECO:0000313" key="1">
    <source>
        <dbReference type="EMBL" id="KAJ7636734.1"/>
    </source>
</evidence>
<organism evidence="1 2">
    <name type="scientific">Roridomyces roridus</name>
    <dbReference type="NCBI Taxonomy" id="1738132"/>
    <lineage>
        <taxon>Eukaryota</taxon>
        <taxon>Fungi</taxon>
        <taxon>Dikarya</taxon>
        <taxon>Basidiomycota</taxon>
        <taxon>Agaricomycotina</taxon>
        <taxon>Agaricomycetes</taxon>
        <taxon>Agaricomycetidae</taxon>
        <taxon>Agaricales</taxon>
        <taxon>Marasmiineae</taxon>
        <taxon>Mycenaceae</taxon>
        <taxon>Roridomyces</taxon>
    </lineage>
</organism>
<gene>
    <name evidence="1" type="ORF">FB45DRAFT_1056033</name>
</gene>
<dbReference type="EMBL" id="JARKIF010000006">
    <property type="protein sequence ID" value="KAJ7636734.1"/>
    <property type="molecule type" value="Genomic_DNA"/>
</dbReference>
<dbReference type="SUPFAM" id="SSF52047">
    <property type="entry name" value="RNI-like"/>
    <property type="match status" value="1"/>
</dbReference>
<protein>
    <recommendedName>
        <fullName evidence="3">F-box domain-containing protein</fullName>
    </recommendedName>
</protein>
<keyword evidence="2" id="KW-1185">Reference proteome</keyword>
<dbReference type="Proteomes" id="UP001221142">
    <property type="component" value="Unassembled WGS sequence"/>
</dbReference>
<dbReference type="AlphaFoldDB" id="A0AAD7FT75"/>
<name>A0AAD7FT75_9AGAR</name>
<comment type="caution">
    <text evidence="1">The sequence shown here is derived from an EMBL/GenBank/DDBJ whole genome shotgun (WGS) entry which is preliminary data.</text>
</comment>
<reference evidence="1" key="1">
    <citation type="submission" date="2023-03" db="EMBL/GenBank/DDBJ databases">
        <title>Massive genome expansion in bonnet fungi (Mycena s.s.) driven by repeated elements and novel gene families across ecological guilds.</title>
        <authorList>
            <consortium name="Lawrence Berkeley National Laboratory"/>
            <person name="Harder C.B."/>
            <person name="Miyauchi S."/>
            <person name="Viragh M."/>
            <person name="Kuo A."/>
            <person name="Thoen E."/>
            <person name="Andreopoulos B."/>
            <person name="Lu D."/>
            <person name="Skrede I."/>
            <person name="Drula E."/>
            <person name="Henrissat B."/>
            <person name="Morin E."/>
            <person name="Kohler A."/>
            <person name="Barry K."/>
            <person name="LaButti K."/>
            <person name="Morin E."/>
            <person name="Salamov A."/>
            <person name="Lipzen A."/>
            <person name="Mereny Z."/>
            <person name="Hegedus B."/>
            <person name="Baldrian P."/>
            <person name="Stursova M."/>
            <person name="Weitz H."/>
            <person name="Taylor A."/>
            <person name="Grigoriev I.V."/>
            <person name="Nagy L.G."/>
            <person name="Martin F."/>
            <person name="Kauserud H."/>
        </authorList>
    </citation>
    <scope>NUCLEOTIDE SEQUENCE</scope>
    <source>
        <strain evidence="1">9284</strain>
    </source>
</reference>
<proteinExistence type="predicted"/>
<evidence type="ECO:0000313" key="2">
    <source>
        <dbReference type="Proteomes" id="UP001221142"/>
    </source>
</evidence>